<organism evidence="7 8">
    <name type="scientific">Candidatus Pullilachnospira gallistercoris</name>
    <dbReference type="NCBI Taxonomy" id="2840911"/>
    <lineage>
        <taxon>Bacteria</taxon>
        <taxon>Bacillati</taxon>
        <taxon>Bacillota</taxon>
        <taxon>Clostridia</taxon>
        <taxon>Lachnospirales</taxon>
        <taxon>Lachnospiraceae</taxon>
        <taxon>Lachnospiraceae incertae sedis</taxon>
        <taxon>Candidatus Pullilachnospira</taxon>
    </lineage>
</organism>
<dbReference type="GO" id="GO:0004370">
    <property type="term" value="F:glycerol kinase activity"/>
    <property type="evidence" value="ECO:0007669"/>
    <property type="project" value="TreeGrafter"/>
</dbReference>
<protein>
    <submittedName>
        <fullName evidence="7">Glycerol kinase</fullName>
    </submittedName>
</protein>
<dbReference type="InterPro" id="IPR043129">
    <property type="entry name" value="ATPase_NBD"/>
</dbReference>
<evidence type="ECO:0000256" key="5">
    <source>
        <dbReference type="ARBA" id="ARBA00022840"/>
    </source>
</evidence>
<dbReference type="InterPro" id="IPR018485">
    <property type="entry name" value="FGGY_C"/>
</dbReference>
<dbReference type="SUPFAM" id="SSF53067">
    <property type="entry name" value="Actin-like ATPase domain"/>
    <property type="match status" value="1"/>
</dbReference>
<proteinExistence type="inferred from homology"/>
<dbReference type="GO" id="GO:0019563">
    <property type="term" value="P:glycerol catabolic process"/>
    <property type="evidence" value="ECO:0007669"/>
    <property type="project" value="TreeGrafter"/>
</dbReference>
<feature type="non-terminal residue" evidence="7">
    <location>
        <position position="1"/>
    </location>
</feature>
<dbReference type="Pfam" id="PF02782">
    <property type="entry name" value="FGGY_C"/>
    <property type="match status" value="1"/>
</dbReference>
<gene>
    <name evidence="7" type="ORF">IAA55_00110</name>
</gene>
<comment type="similarity">
    <text evidence="1">Belongs to the FGGY kinase family.</text>
</comment>
<evidence type="ECO:0000313" key="8">
    <source>
        <dbReference type="Proteomes" id="UP000823912"/>
    </source>
</evidence>
<comment type="caution">
    <text evidence="7">The sequence shown here is derived from an EMBL/GenBank/DDBJ whole genome shotgun (WGS) entry which is preliminary data.</text>
</comment>
<evidence type="ECO:0000256" key="1">
    <source>
        <dbReference type="ARBA" id="ARBA00009156"/>
    </source>
</evidence>
<evidence type="ECO:0000259" key="6">
    <source>
        <dbReference type="Pfam" id="PF02782"/>
    </source>
</evidence>
<dbReference type="GO" id="GO:0005829">
    <property type="term" value="C:cytosol"/>
    <property type="evidence" value="ECO:0007669"/>
    <property type="project" value="TreeGrafter"/>
</dbReference>
<dbReference type="PANTHER" id="PTHR10196:SF69">
    <property type="entry name" value="GLYCEROL KINASE"/>
    <property type="match status" value="1"/>
</dbReference>
<accession>A0A9D1E7H2</accession>
<reference evidence="7" key="2">
    <citation type="journal article" date="2021" name="PeerJ">
        <title>Extensive microbial diversity within the chicken gut microbiome revealed by metagenomics and culture.</title>
        <authorList>
            <person name="Gilroy R."/>
            <person name="Ravi A."/>
            <person name="Getino M."/>
            <person name="Pursley I."/>
            <person name="Horton D.L."/>
            <person name="Alikhan N.F."/>
            <person name="Baker D."/>
            <person name="Gharbi K."/>
            <person name="Hall N."/>
            <person name="Watson M."/>
            <person name="Adriaenssens E.M."/>
            <person name="Foster-Nyarko E."/>
            <person name="Jarju S."/>
            <person name="Secka A."/>
            <person name="Antonio M."/>
            <person name="Oren A."/>
            <person name="Chaudhuri R.R."/>
            <person name="La Ragione R."/>
            <person name="Hildebrand F."/>
            <person name="Pallen M.J."/>
        </authorList>
    </citation>
    <scope>NUCLEOTIDE SEQUENCE</scope>
    <source>
        <strain evidence="7">ChiSjej5B23-6657</strain>
    </source>
</reference>
<evidence type="ECO:0000256" key="3">
    <source>
        <dbReference type="ARBA" id="ARBA00022741"/>
    </source>
</evidence>
<dbReference type="EMBL" id="DVHM01000003">
    <property type="protein sequence ID" value="HIR69668.1"/>
    <property type="molecule type" value="Genomic_DNA"/>
</dbReference>
<sequence length="99" mass="11126">LKVDGGASANNFLMQFQADMLDKPVNRPSCLESTALGAAYLAGLAVGYWENKEDVKNNVSYDRVFTPEMGEEERTAKRKGWNKAVKYAFGWAKDEEEEE</sequence>
<keyword evidence="3" id="KW-0547">Nucleotide-binding</keyword>
<name>A0A9D1E7H2_9FIRM</name>
<dbReference type="AlphaFoldDB" id="A0A9D1E7H2"/>
<dbReference type="Proteomes" id="UP000823912">
    <property type="component" value="Unassembled WGS sequence"/>
</dbReference>
<evidence type="ECO:0000256" key="2">
    <source>
        <dbReference type="ARBA" id="ARBA00022679"/>
    </source>
</evidence>
<dbReference type="GO" id="GO:0005524">
    <property type="term" value="F:ATP binding"/>
    <property type="evidence" value="ECO:0007669"/>
    <property type="project" value="UniProtKB-KW"/>
</dbReference>
<dbReference type="PANTHER" id="PTHR10196">
    <property type="entry name" value="SUGAR KINASE"/>
    <property type="match status" value="1"/>
</dbReference>
<evidence type="ECO:0000313" key="7">
    <source>
        <dbReference type="EMBL" id="HIR69668.1"/>
    </source>
</evidence>
<keyword evidence="5" id="KW-0067">ATP-binding</keyword>
<reference evidence="7" key="1">
    <citation type="submission" date="2020-10" db="EMBL/GenBank/DDBJ databases">
        <authorList>
            <person name="Gilroy R."/>
        </authorList>
    </citation>
    <scope>NUCLEOTIDE SEQUENCE</scope>
    <source>
        <strain evidence="7">ChiSjej5B23-6657</strain>
    </source>
</reference>
<evidence type="ECO:0000256" key="4">
    <source>
        <dbReference type="ARBA" id="ARBA00022777"/>
    </source>
</evidence>
<keyword evidence="2" id="KW-0808">Transferase</keyword>
<keyword evidence="4 7" id="KW-0418">Kinase</keyword>
<dbReference type="Gene3D" id="3.30.420.40">
    <property type="match status" value="1"/>
</dbReference>
<feature type="domain" description="Carbohydrate kinase FGGY C-terminal" evidence="6">
    <location>
        <begin position="1"/>
        <end position="45"/>
    </location>
</feature>